<dbReference type="Proteomes" id="UP000194236">
    <property type="component" value="Unassembled WGS sequence"/>
</dbReference>
<gene>
    <name evidence="1" type="ORF">BLA29_014401</name>
</gene>
<dbReference type="EMBL" id="MUJZ01010566">
    <property type="protein sequence ID" value="OTF82034.1"/>
    <property type="molecule type" value="Genomic_DNA"/>
</dbReference>
<comment type="caution">
    <text evidence="1">The sequence shown here is derived from an EMBL/GenBank/DDBJ whole genome shotgun (WGS) entry which is preliminary data.</text>
</comment>
<evidence type="ECO:0000313" key="1">
    <source>
        <dbReference type="EMBL" id="OTF82034.1"/>
    </source>
</evidence>
<evidence type="ECO:0000313" key="2">
    <source>
        <dbReference type="Proteomes" id="UP000194236"/>
    </source>
</evidence>
<name>A0A1Y3BPS9_EURMA</name>
<sequence>MQLTVIVPKNTYMHKLDRRLVRVETLDRRFKLKGQPGQLLVGVQTLDRRFKLKG</sequence>
<dbReference type="AlphaFoldDB" id="A0A1Y3BPS9"/>
<protein>
    <submittedName>
        <fullName evidence="1">Uncharacterized protein</fullName>
    </submittedName>
</protein>
<proteinExistence type="predicted"/>
<keyword evidence="2" id="KW-1185">Reference proteome</keyword>
<organism evidence="1 2">
    <name type="scientific">Euroglyphus maynei</name>
    <name type="common">Mayne's house dust mite</name>
    <dbReference type="NCBI Taxonomy" id="6958"/>
    <lineage>
        <taxon>Eukaryota</taxon>
        <taxon>Metazoa</taxon>
        <taxon>Ecdysozoa</taxon>
        <taxon>Arthropoda</taxon>
        <taxon>Chelicerata</taxon>
        <taxon>Arachnida</taxon>
        <taxon>Acari</taxon>
        <taxon>Acariformes</taxon>
        <taxon>Sarcoptiformes</taxon>
        <taxon>Astigmata</taxon>
        <taxon>Psoroptidia</taxon>
        <taxon>Analgoidea</taxon>
        <taxon>Pyroglyphidae</taxon>
        <taxon>Pyroglyphinae</taxon>
        <taxon>Euroglyphus</taxon>
    </lineage>
</organism>
<reference evidence="1 2" key="1">
    <citation type="submission" date="2017-03" db="EMBL/GenBank/DDBJ databases">
        <title>Genome Survey of Euroglyphus maynei.</title>
        <authorList>
            <person name="Arlian L.G."/>
            <person name="Morgan M.S."/>
            <person name="Rider S.D."/>
        </authorList>
    </citation>
    <scope>NUCLEOTIDE SEQUENCE [LARGE SCALE GENOMIC DNA]</scope>
    <source>
        <strain evidence="1">Arlian Lab</strain>
        <tissue evidence="1">Whole body</tissue>
    </source>
</reference>
<accession>A0A1Y3BPS9</accession>